<dbReference type="GO" id="GO:0043565">
    <property type="term" value="F:sequence-specific DNA binding"/>
    <property type="evidence" value="ECO:0007669"/>
    <property type="project" value="InterPro"/>
</dbReference>
<dbReference type="PANTHER" id="PTHR43280">
    <property type="entry name" value="ARAC-FAMILY TRANSCRIPTIONAL REGULATOR"/>
    <property type="match status" value="1"/>
</dbReference>
<evidence type="ECO:0000313" key="5">
    <source>
        <dbReference type="EMBL" id="XBH23217.1"/>
    </source>
</evidence>
<keyword evidence="3" id="KW-0804">Transcription</keyword>
<organism evidence="5">
    <name type="scientific">Jonesiaceae bacterium BS-20</name>
    <dbReference type="NCBI Taxonomy" id="3120821"/>
    <lineage>
        <taxon>Bacteria</taxon>
        <taxon>Bacillati</taxon>
        <taxon>Actinomycetota</taxon>
        <taxon>Actinomycetes</taxon>
        <taxon>Micrococcales</taxon>
        <taxon>Jonesiaceae</taxon>
    </lineage>
</organism>
<dbReference type="EMBL" id="CP146203">
    <property type="protein sequence ID" value="XBH23217.1"/>
    <property type="molecule type" value="Genomic_DNA"/>
</dbReference>
<dbReference type="InterPro" id="IPR009057">
    <property type="entry name" value="Homeodomain-like_sf"/>
</dbReference>
<dbReference type="InterPro" id="IPR018060">
    <property type="entry name" value="HTH_AraC"/>
</dbReference>
<evidence type="ECO:0000256" key="3">
    <source>
        <dbReference type="ARBA" id="ARBA00023163"/>
    </source>
</evidence>
<dbReference type="PANTHER" id="PTHR43280:SF30">
    <property type="entry name" value="MMSAB OPERON REGULATORY PROTEIN"/>
    <property type="match status" value="1"/>
</dbReference>
<sequence length="80" mass="8870">MVGLSSSHLTTLFRNSTGSGVLAYHTSIKMERARQLLDTSTLSIASIASELGYRDQFYFSRHFKSAHGVSPSAFRQRTNS</sequence>
<keyword evidence="1" id="KW-0805">Transcription regulation</keyword>
<dbReference type="Pfam" id="PF12833">
    <property type="entry name" value="HTH_18"/>
    <property type="match status" value="1"/>
</dbReference>
<dbReference type="PRINTS" id="PR00032">
    <property type="entry name" value="HTHARAC"/>
</dbReference>
<accession>A0AAU7E0T2</accession>
<dbReference type="PROSITE" id="PS00041">
    <property type="entry name" value="HTH_ARAC_FAMILY_1"/>
    <property type="match status" value="1"/>
</dbReference>
<gene>
    <name evidence="5" type="ORF">V5R04_11895</name>
</gene>
<evidence type="ECO:0000259" key="4">
    <source>
        <dbReference type="PROSITE" id="PS01124"/>
    </source>
</evidence>
<dbReference type="SMART" id="SM00342">
    <property type="entry name" value="HTH_ARAC"/>
    <property type="match status" value="1"/>
</dbReference>
<evidence type="ECO:0000256" key="1">
    <source>
        <dbReference type="ARBA" id="ARBA00023015"/>
    </source>
</evidence>
<dbReference type="Gene3D" id="1.10.10.60">
    <property type="entry name" value="Homeodomain-like"/>
    <property type="match status" value="2"/>
</dbReference>
<reference evidence="5" key="1">
    <citation type="submission" date="2024-02" db="EMBL/GenBank/DDBJ databases">
        <title>Tomenella chthoni gen. nov. sp. nov., a member of the family Jonesiaceae isolated from bat guano.</title>
        <authorList>
            <person name="Miller S.L."/>
            <person name="King J."/>
            <person name="Sankaranarayanan K."/>
            <person name="Lawson P.A."/>
        </authorList>
    </citation>
    <scope>NUCLEOTIDE SEQUENCE</scope>
    <source>
        <strain evidence="5">BS-20</strain>
    </source>
</reference>
<name>A0AAU7E0T2_9MICO</name>
<dbReference type="GO" id="GO:0003700">
    <property type="term" value="F:DNA-binding transcription factor activity"/>
    <property type="evidence" value="ECO:0007669"/>
    <property type="project" value="InterPro"/>
</dbReference>
<protein>
    <submittedName>
        <fullName evidence="5">Helix-turn-helix domain-containing protein</fullName>
    </submittedName>
</protein>
<keyword evidence="2" id="KW-0238">DNA-binding</keyword>
<dbReference type="InterPro" id="IPR020449">
    <property type="entry name" value="Tscrpt_reg_AraC-type_HTH"/>
</dbReference>
<dbReference type="PROSITE" id="PS01124">
    <property type="entry name" value="HTH_ARAC_FAMILY_2"/>
    <property type="match status" value="1"/>
</dbReference>
<dbReference type="InterPro" id="IPR018062">
    <property type="entry name" value="HTH_AraC-typ_CS"/>
</dbReference>
<proteinExistence type="predicted"/>
<feature type="domain" description="HTH araC/xylS-type" evidence="4">
    <location>
        <begin position="1"/>
        <end position="77"/>
    </location>
</feature>
<evidence type="ECO:0000256" key="2">
    <source>
        <dbReference type="ARBA" id="ARBA00023125"/>
    </source>
</evidence>
<dbReference type="AlphaFoldDB" id="A0AAU7E0T2"/>
<dbReference type="SUPFAM" id="SSF46689">
    <property type="entry name" value="Homeodomain-like"/>
    <property type="match status" value="1"/>
</dbReference>